<proteinExistence type="predicted"/>
<keyword evidence="1" id="KW-0677">Repeat</keyword>
<dbReference type="SUPFAM" id="SSF52540">
    <property type="entry name" value="P-loop containing nucleoside triphosphate hydrolases"/>
    <property type="match status" value="1"/>
</dbReference>
<evidence type="ECO:0000256" key="1">
    <source>
        <dbReference type="ARBA" id="ARBA00022737"/>
    </source>
</evidence>
<dbReference type="PANTHER" id="PTHR10039">
    <property type="entry name" value="AMELOGENIN"/>
    <property type="match status" value="1"/>
</dbReference>
<dbReference type="InterPro" id="IPR027417">
    <property type="entry name" value="P-loop_NTPase"/>
</dbReference>
<dbReference type="SMART" id="SM00355">
    <property type="entry name" value="ZnF_C2H2"/>
    <property type="match status" value="2"/>
</dbReference>
<evidence type="ECO:0000256" key="3">
    <source>
        <dbReference type="SAM" id="Phobius"/>
    </source>
</evidence>
<keyword evidence="3" id="KW-1133">Transmembrane helix</keyword>
<reference evidence="5 6" key="1">
    <citation type="submission" date="2020-03" db="EMBL/GenBank/DDBJ databases">
        <title>Draft Genome Sequence of Cudoniella acicularis.</title>
        <authorList>
            <person name="Buettner E."/>
            <person name="Kellner H."/>
        </authorList>
    </citation>
    <scope>NUCLEOTIDE SEQUENCE [LARGE SCALE GENOMIC DNA]</scope>
    <source>
        <strain evidence="5 6">DSM 108380</strain>
    </source>
</reference>
<dbReference type="PROSITE" id="PS50837">
    <property type="entry name" value="NACHT"/>
    <property type="match status" value="1"/>
</dbReference>
<dbReference type="Proteomes" id="UP000566819">
    <property type="component" value="Unassembled WGS sequence"/>
</dbReference>
<protein>
    <recommendedName>
        <fullName evidence="4">NACHT domain-containing protein</fullName>
    </recommendedName>
</protein>
<dbReference type="InterPro" id="IPR007111">
    <property type="entry name" value="NACHT_NTPase"/>
</dbReference>
<sequence length="1396" mass="158167">MSAGTEYGPHATSVSARNTVQKAFDDLKSIVSSTDSRNFASTTLQDVRKAARDVERQLAAQQKSSNMRRLEPLFEGLGHYSEVMEVLCNGTPYLPWIWAPIKLVLQVSFDYIEAFRIIMDAYAQIAESLPRFSSLSESLKANAEFQETLAVFYADILRFHEEAYRLIRRSGWKIFFSTTWGRFRRRFEGIISDLNRHAKLVDKEANAYHIHEAHLWRQEARKWRDDSLREIARREKEESVAQFQAVLSWLDIKGAEQDDIFDSYSNETDQYHGTCDWIFKNIKIVSWLRNQPDQPFIWVKGKPGAGKSALLTKIVRFLAQDNQSIVIYHFCSYMHAESTQYGTILKSLIAQILRSNDYLLAHVYEEYLLNRKSSSPQVLEQLLPTLLPAISNESSRTIYVRIVLDGLDECDEDKQQRVFTVLDRMVASTSNSNQTICKVLISSQDSPNLSKLLRRKGSVSLYDERAALMSAIGVYVRQRLERMRDDVFPIEHTDGDVKEIAEAIASNADGMFLWARLVLDVIQVGIFFSAEDMRTSAIKSIPKDLGEFYQRILDRIVTRFGGQSEERMRAVWGWIALAQRPLKKFELKSALIFGSLDIPGAQLPPDHIFELFKPLIEERKDSTLSFIHVSVKNYLQSPASGPFIQQQQVSYEQSLACVACLLSGLNVFQQRYGDNDRLRRVLKGLHGLHLYANEHWIEHLLIAGSHGAGLDTISNLLRLTERLCNDLQLRRTPLPESTLRNGRAPRLDDRLSLLEMHPAIHEYLKFELTYRLQVRLERNGSSTNEGSTTSNSHVSPLNYVLIGFQETVRRLLQMQNFPGASSEDFERFKRDFRTAAYTCRYMGCSRATVGFGDDQARVEHERSHTQMLKCTFPGCKYDLPFRSTNTLKSHMAKYHAPPKATVAPRTLRRSKNHSKLLPERGAASGAISKENQNVAAKSDRYTSSEPVICIVWEQCMGENGLLEWIECGEGWCTAFATMSEDGSRSFNAGIVVEQAEPFDEKFNDDNEEDDILVDSRPLDLSNLRVLPGLTGPFSNPAVSLKWSDQVTGLDLQLEFSTERECRDLWNFIKNAPPRCCHIGRLSNSIPDFEVLDSVGVASIYICRHNFIPHLQVCRRSQDGDTPGSKQGNRQDQYVLLLVQKMTSICERNHRFLDQTRGNIGAAGGTEKETKGVSDGEPSERLEDVRNGTWMRWLPFVLGPLPQIVRLASFTGVPWTKASGFSFLLSWLLIEILILTGRDQSPTNQTHQDASVYFSRGYRSFPSSHGNCLQFSLNSRNTFRLIFDVFFPGVHPLLKAVPRIALVVTLMGESIGIVCMVGLTFSFLGGMYPIIGQNLMLVFPEAPVSGGSGALVPDDEADEVDVAFMFFLHNFLTCVMGYFVFYSSSGTVNPGWTVVFG</sequence>
<feature type="compositionally biased region" description="Basic and acidic residues" evidence="2">
    <location>
        <begin position="1165"/>
        <end position="1180"/>
    </location>
</feature>
<dbReference type="OrthoDB" id="7464126at2759"/>
<feature type="transmembrane region" description="Helical" evidence="3">
    <location>
        <begin position="1299"/>
        <end position="1330"/>
    </location>
</feature>
<dbReference type="InterPro" id="IPR013087">
    <property type="entry name" value="Znf_C2H2_type"/>
</dbReference>
<feature type="region of interest" description="Disordered" evidence="2">
    <location>
        <begin position="1156"/>
        <end position="1180"/>
    </location>
</feature>
<accession>A0A8H4RV37</accession>
<feature type="transmembrane region" description="Helical" evidence="3">
    <location>
        <begin position="1361"/>
        <end position="1380"/>
    </location>
</feature>
<evidence type="ECO:0000313" key="5">
    <source>
        <dbReference type="EMBL" id="KAF4635514.1"/>
    </source>
</evidence>
<keyword evidence="6" id="KW-1185">Reference proteome</keyword>
<dbReference type="Pfam" id="PF24809">
    <property type="entry name" value="DUF7708"/>
    <property type="match status" value="1"/>
</dbReference>
<organism evidence="5 6">
    <name type="scientific">Cudoniella acicularis</name>
    <dbReference type="NCBI Taxonomy" id="354080"/>
    <lineage>
        <taxon>Eukaryota</taxon>
        <taxon>Fungi</taxon>
        <taxon>Dikarya</taxon>
        <taxon>Ascomycota</taxon>
        <taxon>Pezizomycotina</taxon>
        <taxon>Leotiomycetes</taxon>
        <taxon>Helotiales</taxon>
        <taxon>Tricladiaceae</taxon>
        <taxon>Cudoniella</taxon>
    </lineage>
</organism>
<comment type="caution">
    <text evidence="5">The sequence shown here is derived from an EMBL/GenBank/DDBJ whole genome shotgun (WGS) entry which is preliminary data.</text>
</comment>
<evidence type="ECO:0000256" key="2">
    <source>
        <dbReference type="SAM" id="MobiDB-lite"/>
    </source>
</evidence>
<evidence type="ECO:0000259" key="4">
    <source>
        <dbReference type="PROSITE" id="PS50837"/>
    </source>
</evidence>
<dbReference type="PANTHER" id="PTHR10039:SF14">
    <property type="entry name" value="NACHT DOMAIN-CONTAINING PROTEIN"/>
    <property type="match status" value="1"/>
</dbReference>
<evidence type="ECO:0000313" key="6">
    <source>
        <dbReference type="Proteomes" id="UP000566819"/>
    </source>
</evidence>
<name>A0A8H4RV37_9HELO</name>
<dbReference type="InterPro" id="IPR056125">
    <property type="entry name" value="DUF7708"/>
</dbReference>
<keyword evidence="3" id="KW-0812">Transmembrane</keyword>
<dbReference type="Pfam" id="PF24883">
    <property type="entry name" value="NPHP3_N"/>
    <property type="match status" value="1"/>
</dbReference>
<feature type="region of interest" description="Disordered" evidence="2">
    <location>
        <begin position="918"/>
        <end position="938"/>
    </location>
</feature>
<feature type="domain" description="NACHT" evidence="4">
    <location>
        <begin position="295"/>
        <end position="444"/>
    </location>
</feature>
<dbReference type="InterPro" id="IPR056884">
    <property type="entry name" value="NPHP3-like_N"/>
</dbReference>
<dbReference type="Gene3D" id="3.40.50.300">
    <property type="entry name" value="P-loop containing nucleotide triphosphate hydrolases"/>
    <property type="match status" value="1"/>
</dbReference>
<dbReference type="EMBL" id="JAAMPI010000115">
    <property type="protein sequence ID" value="KAF4635514.1"/>
    <property type="molecule type" value="Genomic_DNA"/>
</dbReference>
<gene>
    <name evidence="5" type="ORF">G7Y89_g2570</name>
</gene>
<keyword evidence="3" id="KW-0472">Membrane</keyword>